<dbReference type="STRING" id="595528.A0A0D2U6B5"/>
<dbReference type="PhylomeDB" id="A0A0D2U6B5"/>
<dbReference type="Pfam" id="PF00112">
    <property type="entry name" value="Peptidase_C1"/>
    <property type="match status" value="1"/>
</dbReference>
<dbReference type="MEROPS" id="C01.A58"/>
<dbReference type="PANTHER" id="PTHR12411">
    <property type="entry name" value="CYSTEINE PROTEASE FAMILY C1-RELATED"/>
    <property type="match status" value="1"/>
</dbReference>
<comment type="function">
    <text evidence="7">Thiol protease which is required for parasite excystation and invasion of the proximal small intestine of the human host.</text>
</comment>
<dbReference type="FunFam" id="3.90.70.10:FF:000096">
    <property type="entry name" value="Cathepsin B-like cysteine protease"/>
    <property type="match status" value="1"/>
</dbReference>
<dbReference type="InterPro" id="IPR000169">
    <property type="entry name" value="Pept_cys_AS"/>
</dbReference>
<dbReference type="AlphaFoldDB" id="A0A0D2U6B5"/>
<dbReference type="InterPro" id="IPR000668">
    <property type="entry name" value="Peptidase_C1A_C"/>
</dbReference>
<dbReference type="InParanoid" id="A0A0D2U6B5"/>
<dbReference type="PROSITE" id="PS00639">
    <property type="entry name" value="THIOL_PROTEASE_HIS"/>
    <property type="match status" value="1"/>
</dbReference>
<dbReference type="PROSITE" id="PS00640">
    <property type="entry name" value="THIOL_PROTEASE_ASN"/>
    <property type="match status" value="1"/>
</dbReference>
<dbReference type="RefSeq" id="XP_004364814.1">
    <property type="nucleotide sequence ID" value="XM_004364757.2"/>
</dbReference>
<feature type="signal peptide" evidence="8">
    <location>
        <begin position="1"/>
        <end position="18"/>
    </location>
</feature>
<gene>
    <name evidence="10" type="ORF">CAOG_001946</name>
</gene>
<organism evidence="10 11">
    <name type="scientific">Capsaspora owczarzaki (strain ATCC 30864)</name>
    <dbReference type="NCBI Taxonomy" id="595528"/>
    <lineage>
        <taxon>Eukaryota</taxon>
        <taxon>Filasterea</taxon>
        <taxon>Capsaspora</taxon>
    </lineage>
</organism>
<comment type="similarity">
    <text evidence="1">Belongs to the peptidase C1 family.</text>
</comment>
<feature type="domain" description="Peptidase C1A papain C-terminal" evidence="9">
    <location>
        <begin position="81"/>
        <end position="303"/>
    </location>
</feature>
<keyword evidence="4" id="KW-0378">Hydrolase</keyword>
<keyword evidence="6" id="KW-1015">Disulfide bond</keyword>
<evidence type="ECO:0000256" key="8">
    <source>
        <dbReference type="SAM" id="SignalP"/>
    </source>
</evidence>
<dbReference type="EMBL" id="KE346361">
    <property type="protein sequence ID" value="KJE90676.1"/>
    <property type="molecule type" value="Genomic_DNA"/>
</dbReference>
<evidence type="ECO:0000313" key="10">
    <source>
        <dbReference type="EMBL" id="KJE90676.1"/>
    </source>
</evidence>
<name>A0A0D2U6B5_CAPO3</name>
<evidence type="ECO:0000256" key="2">
    <source>
        <dbReference type="ARBA" id="ARBA00022670"/>
    </source>
</evidence>
<dbReference type="OMA" id="DEKIPYW"/>
<proteinExistence type="inferred from homology"/>
<dbReference type="SMART" id="SM00645">
    <property type="entry name" value="Pept_C1"/>
    <property type="match status" value="1"/>
</dbReference>
<dbReference type="InterPro" id="IPR025661">
    <property type="entry name" value="Pept_asp_AS"/>
</dbReference>
<dbReference type="SUPFAM" id="SSF54001">
    <property type="entry name" value="Cysteine proteinases"/>
    <property type="match status" value="1"/>
</dbReference>
<dbReference type="PROSITE" id="PS00139">
    <property type="entry name" value="THIOL_PROTEASE_CYS"/>
    <property type="match status" value="1"/>
</dbReference>
<keyword evidence="5" id="KW-0788">Thiol protease</keyword>
<evidence type="ECO:0000313" key="11">
    <source>
        <dbReference type="Proteomes" id="UP000008743"/>
    </source>
</evidence>
<dbReference type="PRINTS" id="PR00705">
    <property type="entry name" value="PAPAIN"/>
</dbReference>
<protein>
    <submittedName>
        <fullName evidence="10">Cathepsin B</fullName>
    </submittedName>
</protein>
<dbReference type="eggNOG" id="KOG1543">
    <property type="taxonomic scope" value="Eukaryota"/>
</dbReference>
<keyword evidence="3 8" id="KW-0732">Signal</keyword>
<evidence type="ECO:0000256" key="6">
    <source>
        <dbReference type="ARBA" id="ARBA00023157"/>
    </source>
</evidence>
<evidence type="ECO:0000256" key="5">
    <source>
        <dbReference type="ARBA" id="ARBA00022807"/>
    </source>
</evidence>
<dbReference type="InterPro" id="IPR038765">
    <property type="entry name" value="Papain-like_cys_pep_sf"/>
</dbReference>
<dbReference type="GO" id="GO:0006508">
    <property type="term" value="P:proteolysis"/>
    <property type="evidence" value="ECO:0007669"/>
    <property type="project" value="UniProtKB-KW"/>
</dbReference>
<dbReference type="GO" id="GO:0004197">
    <property type="term" value="F:cysteine-type endopeptidase activity"/>
    <property type="evidence" value="ECO:0007669"/>
    <property type="project" value="InterPro"/>
</dbReference>
<reference evidence="11" key="1">
    <citation type="submission" date="2011-02" db="EMBL/GenBank/DDBJ databases">
        <title>The Genome Sequence of Capsaspora owczarzaki ATCC 30864.</title>
        <authorList>
            <person name="Russ C."/>
            <person name="Cuomo C."/>
            <person name="Burger G."/>
            <person name="Gray M.W."/>
            <person name="Holland P.W.H."/>
            <person name="King N."/>
            <person name="Lang F.B.F."/>
            <person name="Roger A.J."/>
            <person name="Ruiz-Trillo I."/>
            <person name="Young S.K."/>
            <person name="Zeng Q."/>
            <person name="Gargeya S."/>
            <person name="Alvarado L."/>
            <person name="Berlin A."/>
            <person name="Chapman S.B."/>
            <person name="Chen Z."/>
            <person name="Freedman E."/>
            <person name="Gellesch M."/>
            <person name="Goldberg J."/>
            <person name="Griggs A."/>
            <person name="Gujja S."/>
            <person name="Heilman E."/>
            <person name="Heiman D."/>
            <person name="Howarth C."/>
            <person name="Mehta T."/>
            <person name="Neiman D."/>
            <person name="Pearson M."/>
            <person name="Roberts A."/>
            <person name="Saif S."/>
            <person name="Shea T."/>
            <person name="Shenoy N."/>
            <person name="Sisk P."/>
            <person name="Stolte C."/>
            <person name="Sykes S."/>
            <person name="White J."/>
            <person name="Yandava C."/>
            <person name="Haas B."/>
            <person name="Nusbaum C."/>
            <person name="Birren B."/>
        </authorList>
    </citation>
    <scope>NUCLEOTIDE SEQUENCE</scope>
    <source>
        <strain evidence="11">ATCC 30864</strain>
    </source>
</reference>
<dbReference type="Pfam" id="PF08127">
    <property type="entry name" value="Propeptide_C1"/>
    <property type="match status" value="1"/>
</dbReference>
<sequence>MRAVAVIAFLGLVAVASAEFILQQEMIDQINNANVGWTAGVNPRFAGKTREDIKGLLGTKLLPKGTKLREFPVVDTIVDAIPTSFDARTQWPASIHPIRDQQQCGSCWAFGATEALSDRLAIASNNSINVVLSPQDLVSCDSTDYGCDGGYPINAWHYMQSLGVVTDTCYPYTSGNGDSGTCQITGKKTPACATATFYKAKTAYQVANNMAAIQSEILANGPVEAAFSVYDDFFSYTSGVYSHQSGALDGGHAVKIVGWGVDGTTPYWIVANSWGTSWGQAGFFWIKRGNDECGIEDGIVAGLAAV</sequence>
<dbReference type="CDD" id="cd02620">
    <property type="entry name" value="Peptidase_C1A_CathepsinB"/>
    <property type="match status" value="1"/>
</dbReference>
<evidence type="ECO:0000256" key="7">
    <source>
        <dbReference type="ARBA" id="ARBA00060028"/>
    </source>
</evidence>
<evidence type="ECO:0000256" key="1">
    <source>
        <dbReference type="ARBA" id="ARBA00008455"/>
    </source>
</evidence>
<dbReference type="InterPro" id="IPR013128">
    <property type="entry name" value="Peptidase_C1A"/>
</dbReference>
<evidence type="ECO:0000259" key="9">
    <source>
        <dbReference type="SMART" id="SM00645"/>
    </source>
</evidence>
<feature type="chain" id="PRO_5018601109" evidence="8">
    <location>
        <begin position="19"/>
        <end position="306"/>
    </location>
</feature>
<accession>A0A0D2U6B5</accession>
<dbReference type="Proteomes" id="UP000008743">
    <property type="component" value="Unassembled WGS sequence"/>
</dbReference>
<evidence type="ECO:0000256" key="4">
    <source>
        <dbReference type="ARBA" id="ARBA00022801"/>
    </source>
</evidence>
<dbReference type="OrthoDB" id="640249at2759"/>
<dbReference type="InterPro" id="IPR025660">
    <property type="entry name" value="Pept_his_AS"/>
</dbReference>
<keyword evidence="2" id="KW-0645">Protease</keyword>
<evidence type="ECO:0000256" key="3">
    <source>
        <dbReference type="ARBA" id="ARBA00022729"/>
    </source>
</evidence>
<keyword evidence="11" id="KW-1185">Reference proteome</keyword>
<dbReference type="Gene3D" id="3.90.70.10">
    <property type="entry name" value="Cysteine proteinases"/>
    <property type="match status" value="1"/>
</dbReference>
<dbReference type="InterPro" id="IPR012599">
    <property type="entry name" value="Propeptide_C1A"/>
</dbReference>